<feature type="domain" description="Response regulatory" evidence="19">
    <location>
        <begin position="932"/>
        <end position="1051"/>
    </location>
</feature>
<dbReference type="PROSITE" id="PS50109">
    <property type="entry name" value="HIS_KIN"/>
    <property type="match status" value="1"/>
</dbReference>
<dbReference type="EC" id="2.7.13.3" evidence="3"/>
<dbReference type="CDD" id="cd16922">
    <property type="entry name" value="HATPase_EvgS-ArcB-TorS-like"/>
    <property type="match status" value="1"/>
</dbReference>
<dbReference type="InterPro" id="IPR003594">
    <property type="entry name" value="HATPase_dom"/>
</dbReference>
<protein>
    <recommendedName>
        <fullName evidence="15">Sensory/regulatory protein RpfC</fullName>
        <ecNumber evidence="3">2.7.13.3</ecNumber>
    </recommendedName>
</protein>
<feature type="transmembrane region" description="Helical" evidence="17">
    <location>
        <begin position="490"/>
        <end position="509"/>
    </location>
</feature>
<dbReference type="InterPro" id="IPR036097">
    <property type="entry name" value="HisK_dim/P_sf"/>
</dbReference>
<keyword evidence="13 17" id="KW-0472">Membrane</keyword>
<evidence type="ECO:0000256" key="8">
    <source>
        <dbReference type="ARBA" id="ARBA00022741"/>
    </source>
</evidence>
<dbReference type="OrthoDB" id="9797243at2"/>
<dbReference type="RefSeq" id="WP_115898042.1">
    <property type="nucleotide sequence ID" value="NZ_QUNG01000008.1"/>
</dbReference>
<dbReference type="PROSITE" id="PS50839">
    <property type="entry name" value="CHASE"/>
    <property type="match status" value="1"/>
</dbReference>
<evidence type="ECO:0000256" key="1">
    <source>
        <dbReference type="ARBA" id="ARBA00000085"/>
    </source>
</evidence>
<evidence type="ECO:0000259" key="18">
    <source>
        <dbReference type="PROSITE" id="PS50109"/>
    </source>
</evidence>
<dbReference type="FunFam" id="1.10.287.130:FF:000002">
    <property type="entry name" value="Two-component osmosensing histidine kinase"/>
    <property type="match status" value="1"/>
</dbReference>
<dbReference type="SUPFAM" id="SSF52172">
    <property type="entry name" value="CheY-like"/>
    <property type="match status" value="1"/>
</dbReference>
<dbReference type="GO" id="GO:0005886">
    <property type="term" value="C:plasma membrane"/>
    <property type="evidence" value="ECO:0007669"/>
    <property type="project" value="UniProtKB-SubCell"/>
</dbReference>
<keyword evidence="8" id="KW-0547">Nucleotide-binding</keyword>
<dbReference type="AlphaFoldDB" id="A0A3E0DIV1"/>
<evidence type="ECO:0000259" key="20">
    <source>
        <dbReference type="PROSITE" id="PS50839"/>
    </source>
</evidence>
<dbReference type="SMART" id="SM00387">
    <property type="entry name" value="HATPase_c"/>
    <property type="match status" value="1"/>
</dbReference>
<feature type="transmembrane region" description="Helical" evidence="17">
    <location>
        <begin position="153"/>
        <end position="175"/>
    </location>
</feature>
<name>A0A3E0DIV1_9GAMM</name>
<comment type="subunit">
    <text evidence="14">At low DSF concentrations, interacts with RpfF.</text>
</comment>
<keyword evidence="12" id="KW-0902">Two-component regulatory system</keyword>
<dbReference type="InterPro" id="IPR005467">
    <property type="entry name" value="His_kinase_dom"/>
</dbReference>
<keyword evidence="6" id="KW-0808">Transferase</keyword>
<dbReference type="FunFam" id="3.30.565.10:FF:000010">
    <property type="entry name" value="Sensor histidine kinase RcsC"/>
    <property type="match status" value="1"/>
</dbReference>
<sequence>MRKGMTITALTMFGYIILGWLGMLEVVPPGYATIVFPAAGFALMSVILFRYWALLGVFLGSLAVNSIAAELHHHTFHLPLFLALSGAAALQAYVGRFLVYRYVSFPFAFYRLTLVLRFIILAGLVSTLISASVAVPALYAAGRIQSISLWGEWLSWWTGDFIGVLVVVPWLVVLFPKLVNCKLERPFQLLLGLLIVIVITIALAFGVRHFELVKQTEEFNSNAELLDISLNNRIKNMEDILYGVMGLVKGSDEITVEEFNKYTDSILQRDNSIFAVSLNMAVYAGGLEAFENEIQKNYDDIVFYVKEKNKDGDFVPVAPREKYIVVVFVNPLEGNQAALGYDIYSQENRSYALDKAISMRKPYPTSRLELVQDDVAVLLFLPLFDEKTDRLQGVATIVLRLDALAQAIVDRGVLPNTQLYLVDISEDGQTSSILASSQGAHLSSQEVLDRYASHDFGRATRHEVTVGAKQWYLFQVTEGGFYRQPWGVHFVLAGGFFLAALLGWFLLVVSSHTAEIENRVRLRTRDLSLANQSLQRAQQAHSDAQLAAENANRAKSAFLANMSHEIRTPLNGVIGCLSLLENTGLRPEQSNLANLSKQSAESLLDIINDILDLSKIEIGSISLESEPFNIQDLVDEIAHLLVVKAEEKGIVFNVPAVFIPATVLVGDRLRIKQVLMNLLGNAIKFTKRGEVNLYLTVRSLSDRSSELYVRVDDTGIGIPEEQHERLFQRFKQADSSTTRQYGGTGLGLAISKEMIELMGGEIGFSSQQGKGASFWFHVALGHEPQRAITPEYDLSLAVVYKNETGRQYVSQLLSHFKVRHELHETLGSLLDSQLQGIDALLLDNEAVESATTEQQSAVLAACRHSKIQIVRLQSNLEEVEKLGFDSIQKPISYSQLEALLSTMTLSAKGESTMTASSLSDVSANTNPHFSANVLVVEDNLTNQIVVRGLLNMFGLEVEVAEHGQKAVEKASLKKYDLIFMDCQMPIMDGYEATREIRRMKAGATSHDVPIVALSANAMKGDKDLCLDAGMNDHLAKPIAKDQLQLQLEKWLPEELEQTE</sequence>
<feature type="domain" description="Histidine kinase" evidence="18">
    <location>
        <begin position="561"/>
        <end position="782"/>
    </location>
</feature>
<comment type="caution">
    <text evidence="21">The sequence shown here is derived from an EMBL/GenBank/DDBJ whole genome shotgun (WGS) entry which is preliminary data.</text>
</comment>
<evidence type="ECO:0000256" key="7">
    <source>
        <dbReference type="ARBA" id="ARBA00022692"/>
    </source>
</evidence>
<dbReference type="SUPFAM" id="SSF47384">
    <property type="entry name" value="Homodimeric domain of signal transducing histidine kinase"/>
    <property type="match status" value="1"/>
</dbReference>
<keyword evidence="9 21" id="KW-0418">Kinase</keyword>
<dbReference type="Pfam" id="PF00512">
    <property type="entry name" value="HisKA"/>
    <property type="match status" value="1"/>
</dbReference>
<organism evidence="21 22">
    <name type="scientific">Marinomonas pollencensis</name>
    <dbReference type="NCBI Taxonomy" id="491954"/>
    <lineage>
        <taxon>Bacteria</taxon>
        <taxon>Pseudomonadati</taxon>
        <taxon>Pseudomonadota</taxon>
        <taxon>Gammaproteobacteria</taxon>
        <taxon>Oceanospirillales</taxon>
        <taxon>Oceanospirillaceae</taxon>
        <taxon>Marinomonas</taxon>
    </lineage>
</organism>
<dbReference type="InterPro" id="IPR004358">
    <property type="entry name" value="Sig_transdc_His_kin-like_C"/>
</dbReference>
<feature type="modified residue" description="4-aspartylphosphate" evidence="16">
    <location>
        <position position="981"/>
    </location>
</feature>
<gene>
    <name evidence="21" type="ORF">DFP81_1083</name>
</gene>
<evidence type="ECO:0000256" key="3">
    <source>
        <dbReference type="ARBA" id="ARBA00012438"/>
    </source>
</evidence>
<evidence type="ECO:0000256" key="17">
    <source>
        <dbReference type="SAM" id="Phobius"/>
    </source>
</evidence>
<evidence type="ECO:0000256" key="10">
    <source>
        <dbReference type="ARBA" id="ARBA00022840"/>
    </source>
</evidence>
<feature type="transmembrane region" description="Helical" evidence="17">
    <location>
        <begin position="39"/>
        <end position="64"/>
    </location>
</feature>
<keyword evidence="5 16" id="KW-0597">Phosphoprotein</keyword>
<evidence type="ECO:0000256" key="5">
    <source>
        <dbReference type="ARBA" id="ARBA00022553"/>
    </source>
</evidence>
<dbReference type="PANTHER" id="PTHR45339">
    <property type="entry name" value="HYBRID SIGNAL TRANSDUCTION HISTIDINE KINASE J"/>
    <property type="match status" value="1"/>
</dbReference>
<dbReference type="InterPro" id="IPR036890">
    <property type="entry name" value="HATPase_C_sf"/>
</dbReference>
<feature type="transmembrane region" description="Helical" evidence="17">
    <location>
        <begin position="187"/>
        <end position="207"/>
    </location>
</feature>
<evidence type="ECO:0000256" key="9">
    <source>
        <dbReference type="ARBA" id="ARBA00022777"/>
    </source>
</evidence>
<keyword evidence="11 17" id="KW-1133">Transmembrane helix</keyword>
<keyword evidence="22" id="KW-1185">Reference proteome</keyword>
<evidence type="ECO:0000256" key="6">
    <source>
        <dbReference type="ARBA" id="ARBA00022679"/>
    </source>
</evidence>
<accession>A0A3E0DIV1</accession>
<dbReference type="SMART" id="SM00388">
    <property type="entry name" value="HisKA"/>
    <property type="match status" value="1"/>
</dbReference>
<proteinExistence type="predicted"/>
<dbReference type="Gene3D" id="3.40.50.2300">
    <property type="match status" value="1"/>
</dbReference>
<dbReference type="PANTHER" id="PTHR45339:SF5">
    <property type="entry name" value="HISTIDINE KINASE"/>
    <property type="match status" value="1"/>
</dbReference>
<evidence type="ECO:0000256" key="12">
    <source>
        <dbReference type="ARBA" id="ARBA00023012"/>
    </source>
</evidence>
<dbReference type="PRINTS" id="PR00344">
    <property type="entry name" value="BCTRLSENSOR"/>
</dbReference>
<feature type="transmembrane region" description="Helical" evidence="17">
    <location>
        <begin position="114"/>
        <end position="141"/>
    </location>
</feature>
<keyword evidence="4" id="KW-1003">Cell membrane</keyword>
<dbReference type="SMART" id="SM00448">
    <property type="entry name" value="REC"/>
    <property type="match status" value="1"/>
</dbReference>
<dbReference type="PROSITE" id="PS50110">
    <property type="entry name" value="RESPONSE_REGULATORY"/>
    <property type="match status" value="1"/>
</dbReference>
<evidence type="ECO:0000313" key="22">
    <source>
        <dbReference type="Proteomes" id="UP000256542"/>
    </source>
</evidence>
<dbReference type="CDD" id="cd00082">
    <property type="entry name" value="HisKA"/>
    <property type="match status" value="1"/>
</dbReference>
<dbReference type="Gene3D" id="3.30.565.10">
    <property type="entry name" value="Histidine kinase-like ATPase, C-terminal domain"/>
    <property type="match status" value="1"/>
</dbReference>
<dbReference type="InterPro" id="IPR006189">
    <property type="entry name" value="CHASE_dom"/>
</dbReference>
<evidence type="ECO:0000256" key="2">
    <source>
        <dbReference type="ARBA" id="ARBA00004651"/>
    </source>
</evidence>
<evidence type="ECO:0000256" key="13">
    <source>
        <dbReference type="ARBA" id="ARBA00023136"/>
    </source>
</evidence>
<dbReference type="InterPro" id="IPR011006">
    <property type="entry name" value="CheY-like_superfamily"/>
</dbReference>
<comment type="subcellular location">
    <subcellularLocation>
        <location evidence="2">Cell membrane</location>
        <topology evidence="2">Multi-pass membrane protein</topology>
    </subcellularLocation>
</comment>
<dbReference type="SUPFAM" id="SSF55874">
    <property type="entry name" value="ATPase domain of HSP90 chaperone/DNA topoisomerase II/histidine kinase"/>
    <property type="match status" value="1"/>
</dbReference>
<dbReference type="GO" id="GO:0005524">
    <property type="term" value="F:ATP binding"/>
    <property type="evidence" value="ECO:0007669"/>
    <property type="project" value="UniProtKB-KW"/>
</dbReference>
<dbReference type="InterPro" id="IPR042240">
    <property type="entry name" value="CHASE_sf"/>
</dbReference>
<feature type="transmembrane region" description="Helical" evidence="17">
    <location>
        <begin position="76"/>
        <end position="94"/>
    </location>
</feature>
<dbReference type="EMBL" id="QUNG01000008">
    <property type="protein sequence ID" value="REG82569.1"/>
    <property type="molecule type" value="Genomic_DNA"/>
</dbReference>
<evidence type="ECO:0000256" key="16">
    <source>
        <dbReference type="PROSITE-ProRule" id="PRU00169"/>
    </source>
</evidence>
<dbReference type="GO" id="GO:0000155">
    <property type="term" value="F:phosphorelay sensor kinase activity"/>
    <property type="evidence" value="ECO:0007669"/>
    <property type="project" value="InterPro"/>
</dbReference>
<dbReference type="CDD" id="cd17546">
    <property type="entry name" value="REC_hyHK_CKI1_RcsC-like"/>
    <property type="match status" value="1"/>
</dbReference>
<dbReference type="Pfam" id="PF05231">
    <property type="entry name" value="MASE1"/>
    <property type="match status" value="1"/>
</dbReference>
<evidence type="ECO:0000259" key="19">
    <source>
        <dbReference type="PROSITE" id="PS50110"/>
    </source>
</evidence>
<evidence type="ECO:0000256" key="14">
    <source>
        <dbReference type="ARBA" id="ARBA00064003"/>
    </source>
</evidence>
<dbReference type="InterPro" id="IPR001789">
    <property type="entry name" value="Sig_transdc_resp-reg_receiver"/>
</dbReference>
<feature type="transmembrane region" description="Helical" evidence="17">
    <location>
        <begin position="7"/>
        <end position="27"/>
    </location>
</feature>
<dbReference type="InterPro" id="IPR007895">
    <property type="entry name" value="MASE1"/>
</dbReference>
<evidence type="ECO:0000313" key="21">
    <source>
        <dbReference type="EMBL" id="REG82569.1"/>
    </source>
</evidence>
<feature type="domain" description="CHASE" evidence="20">
    <location>
        <begin position="250"/>
        <end position="408"/>
    </location>
</feature>
<dbReference type="Proteomes" id="UP000256542">
    <property type="component" value="Unassembled WGS sequence"/>
</dbReference>
<dbReference type="Pfam" id="PF02518">
    <property type="entry name" value="HATPase_c"/>
    <property type="match status" value="1"/>
</dbReference>
<evidence type="ECO:0000256" key="15">
    <source>
        <dbReference type="ARBA" id="ARBA00068150"/>
    </source>
</evidence>
<dbReference type="Pfam" id="PF03924">
    <property type="entry name" value="CHASE"/>
    <property type="match status" value="1"/>
</dbReference>
<reference evidence="21 22" key="1">
    <citation type="submission" date="2018-08" db="EMBL/GenBank/DDBJ databases">
        <title>Genomic Encyclopedia of Type Strains, Phase III (KMG-III): the genomes of soil and plant-associated and newly described type strains.</title>
        <authorList>
            <person name="Whitman W."/>
        </authorList>
    </citation>
    <scope>NUCLEOTIDE SEQUENCE [LARGE SCALE GENOMIC DNA]</scope>
    <source>
        <strain evidence="21 22">CECT 7375</strain>
    </source>
</reference>
<keyword evidence="7 17" id="KW-0812">Transmembrane</keyword>
<evidence type="ECO:0000256" key="11">
    <source>
        <dbReference type="ARBA" id="ARBA00022989"/>
    </source>
</evidence>
<evidence type="ECO:0000256" key="4">
    <source>
        <dbReference type="ARBA" id="ARBA00022475"/>
    </source>
</evidence>
<keyword evidence="10" id="KW-0067">ATP-binding</keyword>
<dbReference type="Gene3D" id="1.10.287.130">
    <property type="match status" value="1"/>
</dbReference>
<comment type="catalytic activity">
    <reaction evidence="1">
        <text>ATP + protein L-histidine = ADP + protein N-phospho-L-histidine.</text>
        <dbReference type="EC" id="2.7.13.3"/>
    </reaction>
</comment>
<dbReference type="Pfam" id="PF00072">
    <property type="entry name" value="Response_reg"/>
    <property type="match status" value="1"/>
</dbReference>
<dbReference type="InterPro" id="IPR003661">
    <property type="entry name" value="HisK_dim/P_dom"/>
</dbReference>
<dbReference type="SMART" id="SM01079">
    <property type="entry name" value="CHASE"/>
    <property type="match status" value="1"/>
</dbReference>
<dbReference type="Gene3D" id="3.30.450.350">
    <property type="entry name" value="CHASE domain"/>
    <property type="match status" value="1"/>
</dbReference>